<dbReference type="SUPFAM" id="SSF51126">
    <property type="entry name" value="Pectin lyase-like"/>
    <property type="match status" value="1"/>
</dbReference>
<dbReference type="InterPro" id="IPR046776">
    <property type="entry name" value="Pectate_lyase_5"/>
</dbReference>
<dbReference type="Gene3D" id="2.160.20.20">
    <property type="match status" value="1"/>
</dbReference>
<dbReference type="RefSeq" id="WP_132224525.1">
    <property type="nucleotide sequence ID" value="NZ_SMBP01000007.1"/>
</dbReference>
<evidence type="ECO:0000313" key="4">
    <source>
        <dbReference type="Proteomes" id="UP000295773"/>
    </source>
</evidence>
<name>A0A4R3TGV7_9FIRM</name>
<dbReference type="Pfam" id="PF05738">
    <property type="entry name" value="Cna_B"/>
    <property type="match status" value="2"/>
</dbReference>
<dbReference type="InterPro" id="IPR006626">
    <property type="entry name" value="PbH1"/>
</dbReference>
<feature type="domain" description="CNA-B" evidence="2">
    <location>
        <begin position="834"/>
        <end position="915"/>
    </location>
</feature>
<reference evidence="3 4" key="1">
    <citation type="submission" date="2019-03" db="EMBL/GenBank/DDBJ databases">
        <title>Genomic Encyclopedia of Type Strains, Phase IV (KMG-IV): sequencing the most valuable type-strain genomes for metagenomic binning, comparative biology and taxonomic classification.</title>
        <authorList>
            <person name="Goeker M."/>
        </authorList>
    </citation>
    <scope>NUCLEOTIDE SEQUENCE [LARGE SCALE GENOMIC DNA]</scope>
    <source>
        <strain evidence="3 4">DSM 29481</strain>
    </source>
</reference>
<evidence type="ECO:0000313" key="3">
    <source>
        <dbReference type="EMBL" id="TCU60427.1"/>
    </source>
</evidence>
<sequence>MKKIFRVMPILLLLVSLITFAIPQNKVFANNDNIAFGENEASNYVVHTTMESDKQAVAIDIKIEAKENINIQKVTLPDKSEVSLVNSSITYRALENGTYVFTVYYTKTEGTSSEVINDKNQTNEILTVDITVDVDDIEKLIEKESSENIEKSKVDQEKVAQEKVAQEKLNKENVLKETKIEDSVQVSTWAELETALLNKDNIFIEITKDIEIEDEILIQNGRTVHFTGVGRLVRSEKLDKSLHMINIEEGGNVYIEGITIDGNNVGDRFMNMKRVATAIEISGKLTLVSGTITRHTCYVIHMQGKNAEFHMQGGIITENEASSGLLIEDHATFIMDGGEITKNSFDNWSDMEENGIYLLNGSKFILNNGYITNNICDGLMSGIVNVSGGRSNRDEDAASFVMNGGEISNNYSNRTAGGVTVGTWLDPDYITVANFQMNGGKISNNTSRFSGGGVFILCNGEFEMNNGEIINNQAPMGGGVSAFDAFVAMGAGDAGFDINDWGTKYNCPAAFTMNGGVISGNSTNDAIQADATQGTGGGVYVASNKVTLNAGKITNNKAEDQGGGVYVGSIPYELHMYNTLITDNDATLLGGGIWSCPTGSVQIHVNNGGALFDNNALTNAAGDDYVSVPRSDKYITTLAERMLGGGSVTYYEDGKVLELGVLGKPDPSVSRFDPANPGEPIKNISNSKETYALKVDTTQNAKEIAKDAAKLIISGNTSVRGGGIGTNGSVVIGEEENNQTIHVEKQWATIDGKTPTVKVDLIRIDQNGNRTILDTVELNETNNWKVTFNHLPLQYTYDVEEHAMEGYRATYEKVVSENEISIIIKNTQSTIEKKVTKVWNDSNNQDGIRPNEVKVQLLANGKAFGEVLTMNEKSNWSATWKDLPKYESGKEIEYTIKELDTISGYESKIESDKDGN</sequence>
<organism evidence="3 4">
    <name type="scientific">Longicatena caecimuris</name>
    <dbReference type="NCBI Taxonomy" id="1796635"/>
    <lineage>
        <taxon>Bacteria</taxon>
        <taxon>Bacillati</taxon>
        <taxon>Bacillota</taxon>
        <taxon>Erysipelotrichia</taxon>
        <taxon>Erysipelotrichales</taxon>
        <taxon>Erysipelotrichaceae</taxon>
        <taxon>Longicatena</taxon>
    </lineage>
</organism>
<feature type="domain" description="CNA-B" evidence="2">
    <location>
        <begin position="741"/>
        <end position="815"/>
    </location>
</feature>
<feature type="signal peptide" evidence="1">
    <location>
        <begin position="1"/>
        <end position="21"/>
    </location>
</feature>
<comment type="caution">
    <text evidence="3">The sequence shown here is derived from an EMBL/GenBank/DDBJ whole genome shotgun (WGS) entry which is preliminary data.</text>
</comment>
<dbReference type="AlphaFoldDB" id="A0A4R3TGV7"/>
<dbReference type="Proteomes" id="UP000295773">
    <property type="component" value="Unassembled WGS sequence"/>
</dbReference>
<gene>
    <name evidence="3" type="ORF">EDD61_107123</name>
</gene>
<feature type="chain" id="PRO_5039451348" evidence="1">
    <location>
        <begin position="22"/>
        <end position="916"/>
    </location>
</feature>
<dbReference type="Gene3D" id="2.60.40.1140">
    <property type="entry name" value="Collagen-binding surface protein Cna, B-type domain"/>
    <property type="match status" value="2"/>
</dbReference>
<keyword evidence="1" id="KW-0732">Signal</keyword>
<evidence type="ECO:0000256" key="1">
    <source>
        <dbReference type="SAM" id="SignalP"/>
    </source>
</evidence>
<protein>
    <submittedName>
        <fullName evidence="3">Cna B-type protein</fullName>
    </submittedName>
</protein>
<dbReference type="Pfam" id="PF20585">
    <property type="entry name" value="Pectate_lyase_5"/>
    <property type="match status" value="1"/>
</dbReference>
<dbReference type="SUPFAM" id="SSF49478">
    <property type="entry name" value="Cna protein B-type domain"/>
    <property type="match status" value="2"/>
</dbReference>
<proteinExistence type="predicted"/>
<dbReference type="EMBL" id="SMBP01000007">
    <property type="protein sequence ID" value="TCU60427.1"/>
    <property type="molecule type" value="Genomic_DNA"/>
</dbReference>
<dbReference type="InterPro" id="IPR008454">
    <property type="entry name" value="Collagen-bd_Cna-like_B-typ_dom"/>
</dbReference>
<dbReference type="InterPro" id="IPR011050">
    <property type="entry name" value="Pectin_lyase_fold/virulence"/>
</dbReference>
<keyword evidence="4" id="KW-1185">Reference proteome</keyword>
<dbReference type="CDD" id="cd00222">
    <property type="entry name" value="CollagenBindB"/>
    <property type="match status" value="1"/>
</dbReference>
<accession>A0A4R3TGV7</accession>
<feature type="non-terminal residue" evidence="3">
    <location>
        <position position="916"/>
    </location>
</feature>
<dbReference type="InterPro" id="IPR012332">
    <property type="entry name" value="Autotransporter_pectin_lyase_C"/>
</dbReference>
<dbReference type="SMART" id="SM00710">
    <property type="entry name" value="PbH1"/>
    <property type="match status" value="8"/>
</dbReference>
<evidence type="ECO:0000259" key="2">
    <source>
        <dbReference type="Pfam" id="PF05738"/>
    </source>
</evidence>